<organism evidence="2 3">
    <name type="scientific">Roseovarius phycicola</name>
    <dbReference type="NCBI Taxonomy" id="3080976"/>
    <lineage>
        <taxon>Bacteria</taxon>
        <taxon>Pseudomonadati</taxon>
        <taxon>Pseudomonadota</taxon>
        <taxon>Alphaproteobacteria</taxon>
        <taxon>Rhodobacterales</taxon>
        <taxon>Roseobacteraceae</taxon>
        <taxon>Roseovarius</taxon>
    </lineage>
</organism>
<dbReference type="RefSeq" id="WP_338549815.1">
    <property type="nucleotide sequence ID" value="NZ_CP146069.1"/>
</dbReference>
<keyword evidence="3" id="KW-1185">Reference proteome</keyword>
<dbReference type="PROSITE" id="PS51257">
    <property type="entry name" value="PROKAR_LIPOPROTEIN"/>
    <property type="match status" value="1"/>
</dbReference>
<dbReference type="Proteomes" id="UP001364156">
    <property type="component" value="Chromosome"/>
</dbReference>
<dbReference type="EMBL" id="CP146069">
    <property type="protein sequence ID" value="WWR46974.1"/>
    <property type="molecule type" value="Genomic_DNA"/>
</dbReference>
<feature type="compositionally biased region" description="Acidic residues" evidence="1">
    <location>
        <begin position="31"/>
        <end position="40"/>
    </location>
</feature>
<reference evidence="2 3" key="1">
    <citation type="submission" date="2023-10" db="EMBL/GenBank/DDBJ databases">
        <title>Roseovarius strain S88 nov., isolated from a marine algae.</title>
        <authorList>
            <person name="Lee M.W."/>
            <person name="Lee J.K."/>
            <person name="Kim J.M."/>
            <person name="Choi D.G."/>
            <person name="Baek J.H."/>
            <person name="Bayburt H."/>
            <person name="Jung J.J."/>
            <person name="Han D.M."/>
            <person name="Jeon C.O."/>
        </authorList>
    </citation>
    <scope>NUCLEOTIDE SEQUENCE [LARGE SCALE GENOMIC DNA]</scope>
    <source>
        <strain evidence="2 3">S88</strain>
    </source>
</reference>
<feature type="compositionally biased region" description="Low complexity" evidence="1">
    <location>
        <begin position="41"/>
        <end position="59"/>
    </location>
</feature>
<evidence type="ECO:0000256" key="1">
    <source>
        <dbReference type="SAM" id="MobiDB-lite"/>
    </source>
</evidence>
<proteinExistence type="predicted"/>
<sequence length="85" mass="8567">MRVWIAFAGLLAITACGVDGEPIPPGREEAPPETEAETDDTVSQNTPQTTTSTSVVLSGGSSGVGAGVATTLNRGNVSVTLGTFF</sequence>
<protein>
    <recommendedName>
        <fullName evidence="4">Argininosuccinate lyase</fullName>
    </recommendedName>
</protein>
<gene>
    <name evidence="2" type="ORF">RZ517_01945</name>
</gene>
<feature type="region of interest" description="Disordered" evidence="1">
    <location>
        <begin position="18"/>
        <end position="60"/>
    </location>
</feature>
<evidence type="ECO:0008006" key="4">
    <source>
        <dbReference type="Google" id="ProtNLM"/>
    </source>
</evidence>
<evidence type="ECO:0000313" key="2">
    <source>
        <dbReference type="EMBL" id="WWR46974.1"/>
    </source>
</evidence>
<accession>A0ABZ2HG10</accession>
<evidence type="ECO:0000313" key="3">
    <source>
        <dbReference type="Proteomes" id="UP001364156"/>
    </source>
</evidence>
<name>A0ABZ2HG10_9RHOB</name>